<dbReference type="SUPFAM" id="SSF56112">
    <property type="entry name" value="Protein kinase-like (PK-like)"/>
    <property type="match status" value="1"/>
</dbReference>
<feature type="domain" description="Protein kinase" evidence="2">
    <location>
        <begin position="1"/>
        <end position="309"/>
    </location>
</feature>
<evidence type="ECO:0000313" key="4">
    <source>
        <dbReference type="Proteomes" id="UP000039865"/>
    </source>
</evidence>
<dbReference type="GO" id="GO:0004672">
    <property type="term" value="F:protein kinase activity"/>
    <property type="evidence" value="ECO:0007669"/>
    <property type="project" value="InterPro"/>
</dbReference>
<dbReference type="GO" id="GO:0005524">
    <property type="term" value="F:ATP binding"/>
    <property type="evidence" value="ECO:0007669"/>
    <property type="project" value="InterPro"/>
</dbReference>
<dbReference type="Proteomes" id="UP000039865">
    <property type="component" value="Unassembled WGS sequence"/>
</dbReference>
<evidence type="ECO:0000313" key="3">
    <source>
        <dbReference type="EMBL" id="CDW91691.1"/>
    </source>
</evidence>
<dbReference type="OrthoDB" id="5979581at2759"/>
<protein>
    <recommendedName>
        <fullName evidence="1">Casein kinase I</fullName>
    </recommendedName>
</protein>
<organism evidence="3 4">
    <name type="scientific">Stylonychia lemnae</name>
    <name type="common">Ciliate</name>
    <dbReference type="NCBI Taxonomy" id="5949"/>
    <lineage>
        <taxon>Eukaryota</taxon>
        <taxon>Sar</taxon>
        <taxon>Alveolata</taxon>
        <taxon>Ciliophora</taxon>
        <taxon>Intramacronucleata</taxon>
        <taxon>Spirotrichea</taxon>
        <taxon>Stichotrichia</taxon>
        <taxon>Sporadotrichida</taxon>
        <taxon>Oxytrichidae</taxon>
        <taxon>Stylonychinae</taxon>
        <taxon>Stylonychia</taxon>
    </lineage>
</organism>
<dbReference type="PANTHER" id="PTHR11909">
    <property type="entry name" value="CASEIN KINASE-RELATED"/>
    <property type="match status" value="1"/>
</dbReference>
<accession>A0A078BBV6</accession>
<dbReference type="InterPro" id="IPR000719">
    <property type="entry name" value="Prot_kinase_dom"/>
</dbReference>
<dbReference type="Gene3D" id="1.10.510.10">
    <property type="entry name" value="Transferase(Phosphotransferase) domain 1"/>
    <property type="match status" value="1"/>
</dbReference>
<reference evidence="3 4" key="1">
    <citation type="submission" date="2014-06" db="EMBL/GenBank/DDBJ databases">
        <authorList>
            <person name="Swart Estienne"/>
        </authorList>
    </citation>
    <scope>NUCLEOTIDE SEQUENCE [LARGE SCALE GENOMIC DNA]</scope>
    <source>
        <strain evidence="3 4">130c</strain>
    </source>
</reference>
<evidence type="ECO:0000259" key="2">
    <source>
        <dbReference type="PROSITE" id="PS50011"/>
    </source>
</evidence>
<proteinExistence type="predicted"/>
<dbReference type="Pfam" id="PF00069">
    <property type="entry name" value="Pkinase"/>
    <property type="match status" value="1"/>
</dbReference>
<keyword evidence="3" id="KW-0808">Transferase</keyword>
<dbReference type="SMART" id="SM00220">
    <property type="entry name" value="S_TKc"/>
    <property type="match status" value="1"/>
</dbReference>
<dbReference type="EMBL" id="CCKQ01019670">
    <property type="protein sequence ID" value="CDW91691.1"/>
    <property type="molecule type" value="Genomic_DNA"/>
</dbReference>
<keyword evidence="3" id="KW-0418">Kinase</keyword>
<gene>
    <name evidence="3" type="primary">Contig7948.g8484</name>
    <name evidence="3" type="ORF">STYLEM_20850</name>
</gene>
<dbReference type="InterPro" id="IPR050235">
    <property type="entry name" value="CK1_Ser-Thr_kinase"/>
</dbReference>
<dbReference type="InParanoid" id="A0A078BBV6"/>
<sequence length="309" mass="36406">MQMNSQLYQIIPQQIKRYSFCQNVKYAIKLEDSSSRAYLKNEQQILKLLNESQAQIGQKSFFPKFFESGFIKPFNYIVMEYLDEQIKLDIRNSSEIKELTKQCFQAIRAFHSIGYIHRDVRLENFLQQNGQLYLIDFGSASEYMIDNTLKPLVFNQQQEVNMITASFNSLAGFQSGRIDDYISIINSMLLICQQDSPLRFNLPDLNDDVMRGLVYQQRLQLREEDFDNDCGKRLFRIHKLLVETYFDQYNEIHLKDFEIDQLIEKIDEPIDPSIRAICIPQIVRIKKPLKSSLSSNQIVQTDIIYKQET</sequence>
<evidence type="ECO:0000256" key="1">
    <source>
        <dbReference type="ARBA" id="ARBA00023860"/>
    </source>
</evidence>
<keyword evidence="4" id="KW-1185">Reference proteome</keyword>
<name>A0A078BBV6_STYLE</name>
<dbReference type="AlphaFoldDB" id="A0A078BBV6"/>
<dbReference type="PROSITE" id="PS50011">
    <property type="entry name" value="PROTEIN_KINASE_DOM"/>
    <property type="match status" value="1"/>
</dbReference>
<dbReference type="InterPro" id="IPR011009">
    <property type="entry name" value="Kinase-like_dom_sf"/>
</dbReference>